<dbReference type="Proteomes" id="UP000467841">
    <property type="component" value="Unassembled WGS sequence"/>
</dbReference>
<dbReference type="EMBL" id="CACVBM020001096">
    <property type="protein sequence ID" value="CAA7030461.1"/>
    <property type="molecule type" value="Genomic_DNA"/>
</dbReference>
<gene>
    <name evidence="2" type="ORF">MERR_LOCUS17696</name>
</gene>
<keyword evidence="1" id="KW-1133">Transmembrane helix</keyword>
<comment type="caution">
    <text evidence="2">The sequence shown here is derived from an EMBL/GenBank/DDBJ whole genome shotgun (WGS) entry which is preliminary data.</text>
</comment>
<name>A0A6D2IZB6_9BRAS</name>
<organism evidence="2 3">
    <name type="scientific">Microthlaspi erraticum</name>
    <dbReference type="NCBI Taxonomy" id="1685480"/>
    <lineage>
        <taxon>Eukaryota</taxon>
        <taxon>Viridiplantae</taxon>
        <taxon>Streptophyta</taxon>
        <taxon>Embryophyta</taxon>
        <taxon>Tracheophyta</taxon>
        <taxon>Spermatophyta</taxon>
        <taxon>Magnoliopsida</taxon>
        <taxon>eudicotyledons</taxon>
        <taxon>Gunneridae</taxon>
        <taxon>Pentapetalae</taxon>
        <taxon>rosids</taxon>
        <taxon>malvids</taxon>
        <taxon>Brassicales</taxon>
        <taxon>Brassicaceae</taxon>
        <taxon>Coluteocarpeae</taxon>
        <taxon>Microthlaspi</taxon>
    </lineage>
</organism>
<keyword evidence="3" id="KW-1185">Reference proteome</keyword>
<sequence>MTLIVSERRRLIYRRWPAPTDVDTQMPDAGGAAASSESDLSLENFLNNGLNTNSIANHPTANTPTTTVAVCFLPVGFSSFGNLLSVDLSIAALFFFFFLFFFPFCL</sequence>
<proteinExistence type="predicted"/>
<keyword evidence="1" id="KW-0472">Membrane</keyword>
<accession>A0A6D2IZB6</accession>
<keyword evidence="1" id="KW-0812">Transmembrane</keyword>
<feature type="transmembrane region" description="Helical" evidence="1">
    <location>
        <begin position="83"/>
        <end position="104"/>
    </location>
</feature>
<evidence type="ECO:0000313" key="2">
    <source>
        <dbReference type="EMBL" id="CAA7030461.1"/>
    </source>
</evidence>
<evidence type="ECO:0000256" key="1">
    <source>
        <dbReference type="SAM" id="Phobius"/>
    </source>
</evidence>
<evidence type="ECO:0000313" key="3">
    <source>
        <dbReference type="Proteomes" id="UP000467841"/>
    </source>
</evidence>
<dbReference type="AlphaFoldDB" id="A0A6D2IZB6"/>
<reference evidence="2" key="1">
    <citation type="submission" date="2020-01" db="EMBL/GenBank/DDBJ databases">
        <authorList>
            <person name="Mishra B."/>
        </authorList>
    </citation>
    <scope>NUCLEOTIDE SEQUENCE [LARGE SCALE GENOMIC DNA]</scope>
</reference>
<protein>
    <submittedName>
        <fullName evidence="2">Uncharacterized protein</fullName>
    </submittedName>
</protein>